<evidence type="ECO:0000256" key="5">
    <source>
        <dbReference type="ARBA" id="ARBA00022705"/>
    </source>
</evidence>
<feature type="domain" description="DNA polymerase III delta subunit C-terminal" evidence="8">
    <location>
        <begin position="194"/>
        <end position="301"/>
    </location>
</feature>
<reference evidence="9 12" key="2">
    <citation type="submission" date="2018-03" db="EMBL/GenBank/DDBJ databases">
        <title>The uncultured portion of the human microbiome is neutrally assembled.</title>
        <authorList>
            <person name="Jeraldo P."/>
            <person name="Boardman L."/>
            <person name="White B.A."/>
            <person name="Nelson H."/>
            <person name="Goldenfeld N."/>
            <person name="Chia N."/>
        </authorList>
    </citation>
    <scope>NUCLEOTIDE SEQUENCE [LARGE SCALE GENOMIC DNA]</scope>
    <source>
        <strain evidence="9">CIM:MAG 903</strain>
    </source>
</reference>
<evidence type="ECO:0000256" key="7">
    <source>
        <dbReference type="ARBA" id="ARBA00049244"/>
    </source>
</evidence>
<dbReference type="InterPro" id="IPR015199">
    <property type="entry name" value="DNA_pol_III_delta_C"/>
</dbReference>
<evidence type="ECO:0000313" key="10">
    <source>
        <dbReference type="EMBL" id="SFG21363.1"/>
    </source>
</evidence>
<dbReference type="InterPro" id="IPR008921">
    <property type="entry name" value="DNA_pol3_clamp-load_cplx_C"/>
</dbReference>
<accession>A0A1I2Q117</accession>
<evidence type="ECO:0000256" key="1">
    <source>
        <dbReference type="ARBA" id="ARBA00012417"/>
    </source>
</evidence>
<evidence type="ECO:0000256" key="6">
    <source>
        <dbReference type="ARBA" id="ARBA00022932"/>
    </source>
</evidence>
<keyword evidence="5" id="KW-0235">DNA replication</keyword>
<evidence type="ECO:0000256" key="4">
    <source>
        <dbReference type="ARBA" id="ARBA00022695"/>
    </source>
</evidence>
<keyword evidence="3" id="KW-0808">Transferase</keyword>
<dbReference type="Pfam" id="PF13177">
    <property type="entry name" value="DNA_pol3_delta2"/>
    <property type="match status" value="1"/>
</dbReference>
<dbReference type="SUPFAM" id="SSF48019">
    <property type="entry name" value="post-AAA+ oligomerization domain-like"/>
    <property type="match status" value="1"/>
</dbReference>
<keyword evidence="4" id="KW-0548">Nucleotidyltransferase</keyword>
<dbReference type="EMBL" id="FOOE01000034">
    <property type="protein sequence ID" value="SFG21363.1"/>
    <property type="molecule type" value="Genomic_DNA"/>
</dbReference>
<dbReference type="Proteomes" id="UP000246114">
    <property type="component" value="Unassembled WGS sequence"/>
</dbReference>
<dbReference type="GO" id="GO:0003887">
    <property type="term" value="F:DNA-directed DNA polymerase activity"/>
    <property type="evidence" value="ECO:0007669"/>
    <property type="project" value="UniProtKB-KW"/>
</dbReference>
<dbReference type="OrthoDB" id="9810148at2"/>
<proteinExistence type="predicted"/>
<reference evidence="10 11" key="1">
    <citation type="submission" date="2016-10" db="EMBL/GenBank/DDBJ databases">
        <authorList>
            <person name="de Groot N.N."/>
        </authorList>
    </citation>
    <scope>NUCLEOTIDE SEQUENCE [LARGE SCALE GENOMIC DNA]</scope>
    <source>
        <strain evidence="10 11">NLAE-zl-G419</strain>
    </source>
</reference>
<gene>
    <name evidence="9" type="ORF">DBY38_05440</name>
    <name evidence="10" type="ORF">SAMN04487885_13426</name>
</gene>
<organism evidence="10 11">
    <name type="scientific">Clostridium cadaveris</name>
    <dbReference type="NCBI Taxonomy" id="1529"/>
    <lineage>
        <taxon>Bacteria</taxon>
        <taxon>Bacillati</taxon>
        <taxon>Bacillota</taxon>
        <taxon>Clostridia</taxon>
        <taxon>Eubacteriales</taxon>
        <taxon>Clostridiaceae</taxon>
        <taxon>Clostridium</taxon>
    </lineage>
</organism>
<dbReference type="PANTHER" id="PTHR11669">
    <property type="entry name" value="REPLICATION FACTOR C / DNA POLYMERASE III GAMMA-TAU SUBUNIT"/>
    <property type="match status" value="1"/>
</dbReference>
<evidence type="ECO:0000256" key="3">
    <source>
        <dbReference type="ARBA" id="ARBA00022679"/>
    </source>
</evidence>
<evidence type="ECO:0000313" key="9">
    <source>
        <dbReference type="EMBL" id="PWL54107.1"/>
    </source>
</evidence>
<dbReference type="InterPro" id="IPR050238">
    <property type="entry name" value="DNA_Rep/Repair_Clamp_Loader"/>
</dbReference>
<evidence type="ECO:0000259" key="8">
    <source>
        <dbReference type="Pfam" id="PF09115"/>
    </source>
</evidence>
<dbReference type="Proteomes" id="UP000182135">
    <property type="component" value="Unassembled WGS sequence"/>
</dbReference>
<dbReference type="GO" id="GO:0003677">
    <property type="term" value="F:DNA binding"/>
    <property type="evidence" value="ECO:0007669"/>
    <property type="project" value="InterPro"/>
</dbReference>
<evidence type="ECO:0000313" key="12">
    <source>
        <dbReference type="Proteomes" id="UP000246114"/>
    </source>
</evidence>
<dbReference type="NCBIfam" id="NF004047">
    <property type="entry name" value="PRK05564.1"/>
    <property type="match status" value="1"/>
</dbReference>
<evidence type="ECO:0000313" key="11">
    <source>
        <dbReference type="Proteomes" id="UP000182135"/>
    </source>
</evidence>
<comment type="catalytic activity">
    <reaction evidence="7">
        <text>DNA(n) + a 2'-deoxyribonucleoside 5'-triphosphate = DNA(n+1) + diphosphate</text>
        <dbReference type="Rhea" id="RHEA:22508"/>
        <dbReference type="Rhea" id="RHEA-COMP:17339"/>
        <dbReference type="Rhea" id="RHEA-COMP:17340"/>
        <dbReference type="ChEBI" id="CHEBI:33019"/>
        <dbReference type="ChEBI" id="CHEBI:61560"/>
        <dbReference type="ChEBI" id="CHEBI:173112"/>
        <dbReference type="EC" id="2.7.7.7"/>
    </reaction>
</comment>
<keyword evidence="6" id="KW-0239">DNA-directed DNA polymerase</keyword>
<dbReference type="Gene3D" id="1.20.272.10">
    <property type="match status" value="1"/>
</dbReference>
<dbReference type="GO" id="GO:0006261">
    <property type="term" value="P:DNA-templated DNA replication"/>
    <property type="evidence" value="ECO:0007669"/>
    <property type="project" value="TreeGrafter"/>
</dbReference>
<dbReference type="AlphaFoldDB" id="A0A1I2Q117"/>
<dbReference type="STRING" id="1529.SAMN04487885_13426"/>
<dbReference type="PANTHER" id="PTHR11669:SF8">
    <property type="entry name" value="DNA POLYMERASE III SUBUNIT DELTA"/>
    <property type="match status" value="1"/>
</dbReference>
<dbReference type="Gene3D" id="3.40.50.300">
    <property type="entry name" value="P-loop containing nucleotide triphosphate hydrolases"/>
    <property type="match status" value="1"/>
</dbReference>
<protein>
    <recommendedName>
        <fullName evidence="2">DNA polymerase III subunit delta'</fullName>
        <ecNumber evidence="1">2.7.7.7</ecNumber>
    </recommendedName>
</protein>
<name>A0A1I2Q117_9CLOT</name>
<dbReference type="RefSeq" id="WP_143081366.1">
    <property type="nucleotide sequence ID" value="NZ_BAAACD010000022.1"/>
</dbReference>
<dbReference type="Pfam" id="PF09115">
    <property type="entry name" value="DNApol3-delta_C"/>
    <property type="match status" value="1"/>
</dbReference>
<keyword evidence="11" id="KW-1185">Reference proteome</keyword>
<dbReference type="eggNOG" id="COG0470">
    <property type="taxonomic scope" value="Bacteria"/>
</dbReference>
<dbReference type="SUPFAM" id="SSF52540">
    <property type="entry name" value="P-loop containing nucleoside triphosphate hydrolases"/>
    <property type="match status" value="1"/>
</dbReference>
<dbReference type="EMBL" id="QAMZ01000027">
    <property type="protein sequence ID" value="PWL54107.1"/>
    <property type="molecule type" value="Genomic_DNA"/>
</dbReference>
<sequence>MINIIGHQGIRETLNKSVIKDTLSHGHLIVGEDGVGKSLVAKELAMNILNKTIDKDYADIIDFRCTGKSIGVDDIRNIIEEINKKPFEEDKKVIILHNGDDITVQGQNAFLKTIEEPPKGVYIIILCESDKGILDTIKSRCQIHKLNSLTDEEMKTYIKNKFSSIDDATMRTLLAFSEGIPGRVDNYMTNKSFKDIRELTLRILMDINSRDTNVVVNYSKEINEKYKNFFKDILNVILFYVRDIIVYKELGDEKYILNQDITESIKKLSLNMSFNKLNAIVRVINETRNNLDRNVNAVMTFDVMLMNMLEG</sequence>
<evidence type="ECO:0000256" key="2">
    <source>
        <dbReference type="ARBA" id="ARBA00014363"/>
    </source>
</evidence>
<dbReference type="EC" id="2.7.7.7" evidence="1"/>
<dbReference type="InterPro" id="IPR027417">
    <property type="entry name" value="P-loop_NTPase"/>
</dbReference>
<dbReference type="GO" id="GO:0009360">
    <property type="term" value="C:DNA polymerase III complex"/>
    <property type="evidence" value="ECO:0007669"/>
    <property type="project" value="InterPro"/>
</dbReference>
<dbReference type="GeneID" id="90546228"/>